<dbReference type="SMART" id="SM00324">
    <property type="entry name" value="RhoGAP"/>
    <property type="match status" value="1"/>
</dbReference>
<dbReference type="Pfam" id="PF00620">
    <property type="entry name" value="RhoGAP"/>
    <property type="match status" value="1"/>
</dbReference>
<protein>
    <recommendedName>
        <fullName evidence="8">RhoGAP-domain-containing protein</fullName>
    </recommendedName>
</protein>
<dbReference type="PANTHER" id="PTHR23176">
    <property type="entry name" value="RHO/RAC/CDC GTPASE-ACTIVATING PROTEIN"/>
    <property type="match status" value="1"/>
</dbReference>
<evidence type="ECO:0000313" key="7">
    <source>
        <dbReference type="Proteomes" id="UP000285326"/>
    </source>
</evidence>
<reference evidence="6 7" key="1">
    <citation type="journal article" date="2018" name="BMC Genomics">
        <title>Comparative genome analyses reveal sequence features reflecting distinct modes of host-adaptation between dicot and monocot powdery mildew.</title>
        <authorList>
            <person name="Wu Y."/>
            <person name="Ma X."/>
            <person name="Pan Z."/>
            <person name="Kale S.D."/>
            <person name="Song Y."/>
            <person name="King H."/>
            <person name="Zhang Q."/>
            <person name="Presley C."/>
            <person name="Deng X."/>
            <person name="Wei C.I."/>
            <person name="Xiao S."/>
        </authorList>
    </citation>
    <scope>NUCLEOTIDE SEQUENCE [LARGE SCALE GENOMIC DNA]</scope>
    <source>
        <strain evidence="6">UMSG1</strain>
    </source>
</reference>
<feature type="compositionally biased region" description="Basic and acidic residues" evidence="3">
    <location>
        <begin position="1241"/>
        <end position="1253"/>
    </location>
</feature>
<dbReference type="Proteomes" id="UP000285326">
    <property type="component" value="Unassembled WGS sequence"/>
</dbReference>
<dbReference type="PROSITE" id="PS50003">
    <property type="entry name" value="PH_DOMAIN"/>
    <property type="match status" value="1"/>
</dbReference>
<dbReference type="EMBL" id="MCBS01024587">
    <property type="protein sequence ID" value="RKF73091.1"/>
    <property type="molecule type" value="Genomic_DNA"/>
</dbReference>
<dbReference type="InterPro" id="IPR050729">
    <property type="entry name" value="Rho-GAP"/>
</dbReference>
<organism evidence="6 7">
    <name type="scientific">Golovinomyces cichoracearum</name>
    <dbReference type="NCBI Taxonomy" id="62708"/>
    <lineage>
        <taxon>Eukaryota</taxon>
        <taxon>Fungi</taxon>
        <taxon>Dikarya</taxon>
        <taxon>Ascomycota</taxon>
        <taxon>Pezizomycotina</taxon>
        <taxon>Leotiomycetes</taxon>
        <taxon>Erysiphales</taxon>
        <taxon>Erysiphaceae</taxon>
        <taxon>Golovinomyces</taxon>
    </lineage>
</organism>
<sequence>MTQTPRSLSDPGISMVSEELGSSRPKSKAVNPVENYDQIPKKTSRSLSNESVISYFAERLTKKDPHDGSSSSEITKLVANAGSAEAVISYLLKEKYSQASQNTQLWRLVDKQRAMILGLNGDLQRALKEKERYRKKIKEIVGKLTVSDNDNSSEEPKPHPKAENEDDESNCRIFLEDTSTVPTKRHDERTLDLPIEAIQALDPIVSISAEFDDRKVNNLVKPDNMTSQSKRAPLPKHLPEFSTIKDAKNHNTDKFSELKTSSTEITDTSDTSDTTEMTDVTDMTDSTDVTDVTDVSLPTAKANISLSSTDESPSKNTNEENKEVEKDFLTHGKAPPTSVKVEKENNNEFSDYRFPDIRLNGEIRKESSLEARNLIKDPNETQRKVMKYEITRPDQDSGIRKSSESIVSKTVPKNILNEPARKQNLPKALNQNIANSERNPLLTRRERAYSEIYLSSTKSGLSLISPSTGLPSSPRPVKHTSGRTPTKPCLTKLINSPQSSPDTVDEISQGGDLLFDSPSQTISLQQLPDTQRLSISVTGVPKYDPFNLVTPKPLVIVKDKETNQSPIGSSSSQESKEYEGDGIYRGFISEEYPGLLLPPSAIAQVEVKVASSRLKPSRSSIMFPKNAEEDPVFTLALFTKSVRREMWQIEKDLTSLIELDSTLKQYSTYNSKIPDKSLFNGHAPAKVDSRRIALNKYFASLLENRSDFAAILDICKYLSSNVLGVNAEELQTGQTSEENFKASTDKKSGTKKLKSGYLTKRGKNFGGWKARYFILDGPVLKYYESHGGSYLGAIRLHQAQIGKQSQTSEKGNLSQGEGDDSDRHYRHAFLILEPKKKNSSNLIRHVLCAESDAERDEWVDALCQYMKYKDPDKKKSSSEQLSQTNSNGSKQKVKFQPQRNQATQESSEDLFHAISYEETKLTSKPLIGKKDITETASLIENVADKESSDGLSQPQSPKDTIAFAQSSTNQNFRPNEQTKPSTIDEKMKYRKRSFFGFGARAKIPVEDSDKVAGRFSKNTIAAAGDQKPRLKAIFGMPLDEAVKYSHPLNVSVELPAVVYRCIEYLDAMHAFDEEGIFRLSGSSIVIKQLRERFNSEGDVDLIKDNQYYDIHAVASLLKLYLRELPSTILTGKLHPEFLAIIDLVDTKEQINVISGLVRKLPTENVVLLRHLASFLIKIIRKSDINRMTVRNVSIVFSPTLNIPASIFSLFLQQYYKIFDREPDYCSNATETSLNSSNESDVVNKEQTADDRKPNRAATVLAGPTFNKSIGASKTYRQNISPNNNKTKKRDSSMFSINMTSLSQRRGSINR</sequence>
<feature type="region of interest" description="Disordered" evidence="3">
    <location>
        <begin position="1271"/>
        <end position="1310"/>
    </location>
</feature>
<dbReference type="PROSITE" id="PS50238">
    <property type="entry name" value="RHOGAP"/>
    <property type="match status" value="1"/>
</dbReference>
<dbReference type="InterPro" id="IPR000198">
    <property type="entry name" value="RhoGAP_dom"/>
</dbReference>
<evidence type="ECO:0008006" key="8">
    <source>
        <dbReference type="Google" id="ProtNLM"/>
    </source>
</evidence>
<feature type="region of interest" description="Disordered" evidence="3">
    <location>
        <begin position="1"/>
        <end position="47"/>
    </location>
</feature>
<feature type="region of interest" description="Disordered" evidence="3">
    <location>
        <begin position="144"/>
        <end position="170"/>
    </location>
</feature>
<keyword evidence="1" id="KW-0343">GTPase activation</keyword>
<proteinExistence type="predicted"/>
<dbReference type="SUPFAM" id="SSF50729">
    <property type="entry name" value="PH domain-like"/>
    <property type="match status" value="1"/>
</dbReference>
<dbReference type="Gene3D" id="1.10.555.10">
    <property type="entry name" value="Rho GTPase activation protein"/>
    <property type="match status" value="1"/>
</dbReference>
<keyword evidence="2" id="KW-0175">Coiled coil</keyword>
<dbReference type="FunFam" id="2.30.29.30:FF:000452">
    <property type="entry name" value="Rho GTPase activator (Bem3)"/>
    <property type="match status" value="1"/>
</dbReference>
<comment type="caution">
    <text evidence="6">The sequence shown here is derived from an EMBL/GenBank/DDBJ whole genome shotgun (WGS) entry which is preliminary data.</text>
</comment>
<dbReference type="PANTHER" id="PTHR23176:SF129">
    <property type="entry name" value="RHO GTPASE ACTIVATING PROTEIN AT 16F, ISOFORM E-RELATED"/>
    <property type="match status" value="1"/>
</dbReference>
<feature type="coiled-coil region" evidence="2">
    <location>
        <begin position="116"/>
        <end position="143"/>
    </location>
</feature>
<feature type="compositionally biased region" description="Polar residues" evidence="3">
    <location>
        <begin position="302"/>
        <end position="311"/>
    </location>
</feature>
<feature type="domain" description="PH" evidence="4">
    <location>
        <begin position="751"/>
        <end position="867"/>
    </location>
</feature>
<name>A0A420IEX8_9PEZI</name>
<dbReference type="SUPFAM" id="SSF48350">
    <property type="entry name" value="GTPase activation domain, GAP"/>
    <property type="match status" value="1"/>
</dbReference>
<dbReference type="CDD" id="cd13277">
    <property type="entry name" value="PH_Bem3"/>
    <property type="match status" value="1"/>
</dbReference>
<feature type="region of interest" description="Disordered" evidence="3">
    <location>
        <begin position="301"/>
        <end position="326"/>
    </location>
</feature>
<feature type="compositionally biased region" description="Polar residues" evidence="3">
    <location>
        <begin position="879"/>
        <end position="890"/>
    </location>
</feature>
<evidence type="ECO:0000256" key="3">
    <source>
        <dbReference type="SAM" id="MobiDB-lite"/>
    </source>
</evidence>
<dbReference type="InterPro" id="IPR001849">
    <property type="entry name" value="PH_domain"/>
</dbReference>
<dbReference type="GO" id="GO:0005938">
    <property type="term" value="C:cell cortex"/>
    <property type="evidence" value="ECO:0007669"/>
    <property type="project" value="UniProtKB-ARBA"/>
</dbReference>
<dbReference type="SMART" id="SM00233">
    <property type="entry name" value="PH"/>
    <property type="match status" value="1"/>
</dbReference>
<evidence type="ECO:0000259" key="4">
    <source>
        <dbReference type="PROSITE" id="PS50003"/>
    </source>
</evidence>
<feature type="region of interest" description="Disordered" evidence="3">
    <location>
        <begin position="464"/>
        <end position="488"/>
    </location>
</feature>
<evidence type="ECO:0000313" key="6">
    <source>
        <dbReference type="EMBL" id="RKF73091.1"/>
    </source>
</evidence>
<accession>A0A420IEX8</accession>
<feature type="region of interest" description="Disordered" evidence="3">
    <location>
        <begin position="248"/>
        <end position="279"/>
    </location>
</feature>
<feature type="compositionally biased region" description="Low complexity" evidence="3">
    <location>
        <begin position="260"/>
        <end position="279"/>
    </location>
</feature>
<gene>
    <name evidence="6" type="ORF">GcM1_245022</name>
</gene>
<dbReference type="GO" id="GO:0005096">
    <property type="term" value="F:GTPase activator activity"/>
    <property type="evidence" value="ECO:0007669"/>
    <property type="project" value="UniProtKB-KW"/>
</dbReference>
<feature type="region of interest" description="Disordered" evidence="3">
    <location>
        <begin position="1229"/>
        <end position="1256"/>
    </location>
</feature>
<evidence type="ECO:0000259" key="5">
    <source>
        <dbReference type="PROSITE" id="PS50238"/>
    </source>
</evidence>
<feature type="domain" description="Rho-GAP" evidence="5">
    <location>
        <begin position="1036"/>
        <end position="1240"/>
    </location>
</feature>
<dbReference type="Gene3D" id="2.30.29.30">
    <property type="entry name" value="Pleckstrin-homology domain (PH domain)/Phosphotyrosine-binding domain (PTB)"/>
    <property type="match status" value="1"/>
</dbReference>
<dbReference type="GO" id="GO:0007165">
    <property type="term" value="P:signal transduction"/>
    <property type="evidence" value="ECO:0007669"/>
    <property type="project" value="InterPro"/>
</dbReference>
<feature type="compositionally biased region" description="Polar residues" evidence="3">
    <location>
        <begin position="1271"/>
        <end position="1284"/>
    </location>
</feature>
<dbReference type="InterPro" id="IPR011993">
    <property type="entry name" value="PH-like_dom_sf"/>
</dbReference>
<feature type="compositionally biased region" description="Basic and acidic residues" evidence="3">
    <location>
        <begin position="154"/>
        <end position="163"/>
    </location>
</feature>
<evidence type="ECO:0000256" key="2">
    <source>
        <dbReference type="SAM" id="Coils"/>
    </source>
</evidence>
<feature type="region of interest" description="Disordered" evidence="3">
    <location>
        <begin position="802"/>
        <end position="821"/>
    </location>
</feature>
<feature type="compositionally biased region" description="Polar residues" evidence="3">
    <location>
        <begin position="802"/>
        <end position="815"/>
    </location>
</feature>
<dbReference type="Pfam" id="PF00169">
    <property type="entry name" value="PH"/>
    <property type="match status" value="1"/>
</dbReference>
<feature type="compositionally biased region" description="Basic and acidic residues" evidence="3">
    <location>
        <begin position="248"/>
        <end position="257"/>
    </location>
</feature>
<dbReference type="InterPro" id="IPR008936">
    <property type="entry name" value="Rho_GTPase_activation_prot"/>
</dbReference>
<feature type="compositionally biased region" description="Basic and acidic residues" evidence="3">
    <location>
        <begin position="317"/>
        <end position="326"/>
    </location>
</feature>
<feature type="compositionally biased region" description="Polar residues" evidence="3">
    <location>
        <begin position="1229"/>
        <end position="1240"/>
    </location>
</feature>
<evidence type="ECO:0000256" key="1">
    <source>
        <dbReference type="ARBA" id="ARBA00022468"/>
    </source>
</evidence>
<feature type="region of interest" description="Disordered" evidence="3">
    <location>
        <begin position="872"/>
        <end position="908"/>
    </location>
</feature>
<feature type="compositionally biased region" description="Polar residues" evidence="3">
    <location>
        <begin position="1292"/>
        <end position="1310"/>
    </location>
</feature>